<comment type="caution">
    <text evidence="7">The sequence shown here is derived from an EMBL/GenBank/DDBJ whole genome shotgun (WGS) entry which is preliminary data.</text>
</comment>
<dbReference type="GO" id="GO:0016020">
    <property type="term" value="C:membrane"/>
    <property type="evidence" value="ECO:0007669"/>
    <property type="project" value="InterPro"/>
</dbReference>
<sequence length="377" mass="41636">MNTFKFPDVTKTAPPSAIPDREDSSSRFWQGVTEFFRKQSPGWLYFEAIVLMGIIGVLDFLTGYEVEFFPFYAIPILLAVVWGGRKGAVLIAGLSAMVWYAVDRAAGHGYSQEWLRIWQAIVRLFFFFLVVVAGIALKKQRDFSRAQLALSERLRAMEREIISVSEREQVRIGRDLHDGVCQYLVAIAYTAGLLKQDLEREASAKAATAGEIADLLQDAVVRTRDLARGLSPVDSDVDGLASALEALASRTTKLMGVSCFVIYPKSVSIPDNAQAIHLYRIAQEAVSNAVKHGHARSVIIALESTDHELALRISDDGIGFDPAKVEKRGMGLNTMRYRAHVKGGDLNIEPNSPTGTVVTCTIHKMNPGELRSDSYEL</sequence>
<dbReference type="CDD" id="cd16917">
    <property type="entry name" value="HATPase_UhpB-NarQ-NarX-like"/>
    <property type="match status" value="1"/>
</dbReference>
<dbReference type="Gene3D" id="3.30.565.10">
    <property type="entry name" value="Histidine kinase-like ATPase, C-terminal domain"/>
    <property type="match status" value="1"/>
</dbReference>
<keyword evidence="3" id="KW-0902">Two-component regulatory system</keyword>
<dbReference type="Gene3D" id="1.20.5.1930">
    <property type="match status" value="1"/>
</dbReference>
<evidence type="ECO:0000256" key="2">
    <source>
        <dbReference type="ARBA" id="ARBA00022777"/>
    </source>
</evidence>
<evidence type="ECO:0000259" key="6">
    <source>
        <dbReference type="PROSITE" id="PS50109"/>
    </source>
</evidence>
<dbReference type="PROSITE" id="PS50109">
    <property type="entry name" value="HIS_KIN"/>
    <property type="match status" value="1"/>
</dbReference>
<dbReference type="InterPro" id="IPR036890">
    <property type="entry name" value="HATPase_C_sf"/>
</dbReference>
<accession>B4D7B0</accession>
<feature type="region of interest" description="Disordered" evidence="4">
    <location>
        <begin position="1"/>
        <end position="24"/>
    </location>
</feature>
<keyword evidence="1" id="KW-0808">Transferase</keyword>
<dbReference type="Proteomes" id="UP000005824">
    <property type="component" value="Unassembled WGS sequence"/>
</dbReference>
<dbReference type="GO" id="GO:0000155">
    <property type="term" value="F:phosphorelay sensor kinase activity"/>
    <property type="evidence" value="ECO:0007669"/>
    <property type="project" value="InterPro"/>
</dbReference>
<dbReference type="InterPro" id="IPR005467">
    <property type="entry name" value="His_kinase_dom"/>
</dbReference>
<evidence type="ECO:0000256" key="5">
    <source>
        <dbReference type="SAM" id="Phobius"/>
    </source>
</evidence>
<dbReference type="InParanoid" id="B4D7B0"/>
<keyword evidence="2 7" id="KW-0418">Kinase</keyword>
<feature type="transmembrane region" description="Helical" evidence="5">
    <location>
        <begin position="117"/>
        <end position="137"/>
    </location>
</feature>
<dbReference type="STRING" id="497964.CfE428DRAFT_4800"/>
<dbReference type="Pfam" id="PF07730">
    <property type="entry name" value="HisKA_3"/>
    <property type="match status" value="1"/>
</dbReference>
<protein>
    <submittedName>
        <fullName evidence="7">Integral membrane sensor signal transduction histidine kinase</fullName>
    </submittedName>
</protein>
<evidence type="ECO:0000256" key="1">
    <source>
        <dbReference type="ARBA" id="ARBA00022679"/>
    </source>
</evidence>
<dbReference type="InterPro" id="IPR003594">
    <property type="entry name" value="HATPase_dom"/>
</dbReference>
<dbReference type="eggNOG" id="COG4585">
    <property type="taxonomic scope" value="Bacteria"/>
</dbReference>
<keyword evidence="5" id="KW-0472">Membrane</keyword>
<dbReference type="SMART" id="SM00387">
    <property type="entry name" value="HATPase_c"/>
    <property type="match status" value="1"/>
</dbReference>
<evidence type="ECO:0000313" key="8">
    <source>
        <dbReference type="Proteomes" id="UP000005824"/>
    </source>
</evidence>
<dbReference type="PANTHER" id="PTHR24421">
    <property type="entry name" value="NITRATE/NITRITE SENSOR PROTEIN NARX-RELATED"/>
    <property type="match status" value="1"/>
</dbReference>
<dbReference type="InterPro" id="IPR050482">
    <property type="entry name" value="Sensor_HK_TwoCompSys"/>
</dbReference>
<dbReference type="InterPro" id="IPR011712">
    <property type="entry name" value="Sig_transdc_His_kin_sub3_dim/P"/>
</dbReference>
<feature type="transmembrane region" description="Helical" evidence="5">
    <location>
        <begin position="76"/>
        <end position="102"/>
    </location>
</feature>
<keyword evidence="5" id="KW-0812">Transmembrane</keyword>
<evidence type="ECO:0000256" key="3">
    <source>
        <dbReference type="ARBA" id="ARBA00023012"/>
    </source>
</evidence>
<dbReference type="FunCoup" id="B4D7B0">
    <property type="interactions" value="113"/>
</dbReference>
<proteinExistence type="predicted"/>
<dbReference type="AlphaFoldDB" id="B4D7B0"/>
<evidence type="ECO:0000313" key="7">
    <source>
        <dbReference type="EMBL" id="EDY17761.1"/>
    </source>
</evidence>
<dbReference type="GO" id="GO:0046983">
    <property type="term" value="F:protein dimerization activity"/>
    <property type="evidence" value="ECO:0007669"/>
    <property type="project" value="InterPro"/>
</dbReference>
<keyword evidence="8" id="KW-1185">Reference proteome</keyword>
<dbReference type="SUPFAM" id="SSF55874">
    <property type="entry name" value="ATPase domain of HSP90 chaperone/DNA topoisomerase II/histidine kinase"/>
    <property type="match status" value="1"/>
</dbReference>
<keyword evidence="5" id="KW-1133">Transmembrane helix</keyword>
<feature type="transmembrane region" description="Helical" evidence="5">
    <location>
        <begin position="43"/>
        <end position="64"/>
    </location>
</feature>
<gene>
    <name evidence="7" type="ORF">CfE428DRAFT_4800</name>
</gene>
<dbReference type="Pfam" id="PF02518">
    <property type="entry name" value="HATPase_c"/>
    <property type="match status" value="1"/>
</dbReference>
<organism evidence="7 8">
    <name type="scientific">Chthoniobacter flavus Ellin428</name>
    <dbReference type="NCBI Taxonomy" id="497964"/>
    <lineage>
        <taxon>Bacteria</taxon>
        <taxon>Pseudomonadati</taxon>
        <taxon>Verrucomicrobiota</taxon>
        <taxon>Spartobacteria</taxon>
        <taxon>Chthoniobacterales</taxon>
        <taxon>Chthoniobacteraceae</taxon>
        <taxon>Chthoniobacter</taxon>
    </lineage>
</organism>
<dbReference type="EMBL" id="ABVL01000017">
    <property type="protein sequence ID" value="EDY17761.1"/>
    <property type="molecule type" value="Genomic_DNA"/>
</dbReference>
<reference evidence="7 8" key="1">
    <citation type="journal article" date="2011" name="J. Bacteriol.">
        <title>Genome sequence of Chthoniobacter flavus Ellin428, an aerobic heterotrophic soil bacterium.</title>
        <authorList>
            <person name="Kant R."/>
            <person name="van Passel M.W."/>
            <person name="Palva A."/>
            <person name="Lucas S."/>
            <person name="Lapidus A."/>
            <person name="Glavina Del Rio T."/>
            <person name="Dalin E."/>
            <person name="Tice H."/>
            <person name="Bruce D."/>
            <person name="Goodwin L."/>
            <person name="Pitluck S."/>
            <person name="Larimer F.W."/>
            <person name="Land M.L."/>
            <person name="Hauser L."/>
            <person name="Sangwan P."/>
            <person name="de Vos W.M."/>
            <person name="Janssen P.H."/>
            <person name="Smidt H."/>
        </authorList>
    </citation>
    <scope>NUCLEOTIDE SEQUENCE [LARGE SCALE GENOMIC DNA]</scope>
    <source>
        <strain evidence="7 8">Ellin428</strain>
    </source>
</reference>
<evidence type="ECO:0000256" key="4">
    <source>
        <dbReference type="SAM" id="MobiDB-lite"/>
    </source>
</evidence>
<name>B4D7B0_9BACT</name>
<feature type="domain" description="Histidine kinase" evidence="6">
    <location>
        <begin position="278"/>
        <end position="366"/>
    </location>
</feature>